<evidence type="ECO:0000259" key="1">
    <source>
        <dbReference type="Pfam" id="PF19278"/>
    </source>
</evidence>
<organism evidence="2 3">
    <name type="scientific">Columba livia</name>
    <name type="common">Rock dove</name>
    <dbReference type="NCBI Taxonomy" id="8932"/>
    <lineage>
        <taxon>Eukaryota</taxon>
        <taxon>Metazoa</taxon>
        <taxon>Chordata</taxon>
        <taxon>Craniata</taxon>
        <taxon>Vertebrata</taxon>
        <taxon>Euteleostomi</taxon>
        <taxon>Archelosauria</taxon>
        <taxon>Archosauria</taxon>
        <taxon>Dinosauria</taxon>
        <taxon>Saurischia</taxon>
        <taxon>Theropoda</taxon>
        <taxon>Coelurosauria</taxon>
        <taxon>Aves</taxon>
        <taxon>Neognathae</taxon>
        <taxon>Neoaves</taxon>
        <taxon>Columbimorphae</taxon>
        <taxon>Columbiformes</taxon>
        <taxon>Columbidae</taxon>
        <taxon>Columba</taxon>
    </lineage>
</organism>
<feature type="domain" description="Acetophenone carboxylase-like C-terminal" evidence="1">
    <location>
        <begin position="69"/>
        <end position="117"/>
    </location>
</feature>
<dbReference type="GO" id="GO:0006749">
    <property type="term" value="P:glutathione metabolic process"/>
    <property type="evidence" value="ECO:0007669"/>
    <property type="project" value="TreeGrafter"/>
</dbReference>
<gene>
    <name evidence="2" type="primary">OPLAH</name>
    <name evidence="2" type="ORF">A306_00015300</name>
</gene>
<dbReference type="InterPro" id="IPR045079">
    <property type="entry name" value="Oxoprolinase-like"/>
</dbReference>
<dbReference type="AlphaFoldDB" id="A0A2I0LHN3"/>
<evidence type="ECO:0000313" key="2">
    <source>
        <dbReference type="EMBL" id="PKK16936.1"/>
    </source>
</evidence>
<name>A0A2I0LHN3_COLLI</name>
<accession>A0A2I0LHN3</accession>
<comment type="caution">
    <text evidence="2">The sequence shown here is derived from an EMBL/GenBank/DDBJ whole genome shotgun (WGS) entry which is preliminary data.</text>
</comment>
<dbReference type="EMBL" id="AKCR02000589">
    <property type="protein sequence ID" value="PKK16936.1"/>
    <property type="molecule type" value="Genomic_DNA"/>
</dbReference>
<dbReference type="InParanoid" id="A0A2I0LHN3"/>
<protein>
    <submittedName>
        <fullName evidence="2">5-oxoprolinase (ATP-hydrolysing)</fullName>
    </submittedName>
</protein>
<dbReference type="Pfam" id="PF19278">
    <property type="entry name" value="Hydant_A_C"/>
    <property type="match status" value="1"/>
</dbReference>
<evidence type="ECO:0000313" key="3">
    <source>
        <dbReference type="Proteomes" id="UP000053872"/>
    </source>
</evidence>
<sequence length="154" mass="16576">MGAAVTRRARREQIRTEGFLHLRYEGTDCALMCSAKGHPPTDRSCRAGDFLAAFTSRCGTALPTHPVTRCYFEEGYMDTPVFLLEELGCGHSIPGPAILIDKNSTIVVEPGCTASITQFGDIDIAVGSGTPRAVGPQLDAVQLSIFSHRFMSIA</sequence>
<reference evidence="2 3" key="1">
    <citation type="journal article" date="2013" name="Science">
        <title>Genomic diversity and evolution of the head crest in the rock pigeon.</title>
        <authorList>
            <person name="Shapiro M.D."/>
            <person name="Kronenberg Z."/>
            <person name="Li C."/>
            <person name="Domyan E.T."/>
            <person name="Pan H."/>
            <person name="Campbell M."/>
            <person name="Tan H."/>
            <person name="Huff C.D."/>
            <person name="Hu H."/>
            <person name="Vickrey A.I."/>
            <person name="Nielsen S.C."/>
            <person name="Stringham S.A."/>
            <person name="Hu H."/>
            <person name="Willerslev E."/>
            <person name="Gilbert M.T."/>
            <person name="Yandell M."/>
            <person name="Zhang G."/>
            <person name="Wang J."/>
        </authorList>
    </citation>
    <scope>NUCLEOTIDE SEQUENCE [LARGE SCALE GENOMIC DNA]</scope>
    <source>
        <tissue evidence="2">Blood</tissue>
    </source>
</reference>
<dbReference type="GO" id="GO:0005829">
    <property type="term" value="C:cytosol"/>
    <property type="evidence" value="ECO:0007669"/>
    <property type="project" value="TreeGrafter"/>
</dbReference>
<proteinExistence type="predicted"/>
<dbReference type="GO" id="GO:0017168">
    <property type="term" value="F:5-oxoprolinase (ATP-hydrolyzing) activity"/>
    <property type="evidence" value="ECO:0007669"/>
    <property type="project" value="TreeGrafter"/>
</dbReference>
<dbReference type="PANTHER" id="PTHR11365">
    <property type="entry name" value="5-OXOPROLINASE RELATED"/>
    <property type="match status" value="1"/>
</dbReference>
<feature type="non-terminal residue" evidence="2">
    <location>
        <position position="154"/>
    </location>
</feature>
<dbReference type="Proteomes" id="UP000053872">
    <property type="component" value="Unassembled WGS sequence"/>
</dbReference>
<dbReference type="STRING" id="8932.A0A2I0LHN3"/>
<dbReference type="PANTHER" id="PTHR11365:SF2">
    <property type="entry name" value="5-OXOPROLINASE"/>
    <property type="match status" value="1"/>
</dbReference>
<dbReference type="InterPro" id="IPR049517">
    <property type="entry name" value="ACX-like_C"/>
</dbReference>
<keyword evidence="3" id="KW-1185">Reference proteome</keyword>